<dbReference type="Gene3D" id="2.60.40.10">
    <property type="entry name" value="Immunoglobulins"/>
    <property type="match status" value="1"/>
</dbReference>
<dbReference type="Gene3D" id="3.40.50.200">
    <property type="entry name" value="Peptidase S8/S53 domain"/>
    <property type="match status" value="1"/>
</dbReference>
<protein>
    <submittedName>
        <fullName evidence="9">S8 family serine peptidase</fullName>
    </submittedName>
</protein>
<organism evidence="9 10">
    <name type="scientific">Goekera deserti</name>
    <dbReference type="NCBI Taxonomy" id="2497753"/>
    <lineage>
        <taxon>Bacteria</taxon>
        <taxon>Bacillati</taxon>
        <taxon>Actinomycetota</taxon>
        <taxon>Actinomycetes</taxon>
        <taxon>Geodermatophilales</taxon>
        <taxon>Geodermatophilaceae</taxon>
        <taxon>Goekera</taxon>
    </lineage>
</organism>
<feature type="domain" description="IPT/TIG" evidence="8">
    <location>
        <begin position="762"/>
        <end position="840"/>
    </location>
</feature>
<dbReference type="PRINTS" id="PR00723">
    <property type="entry name" value="SUBTILISIN"/>
</dbReference>
<keyword evidence="2 5" id="KW-0645">Protease</keyword>
<dbReference type="CDD" id="cd07473">
    <property type="entry name" value="Peptidases_S8_Subtilisin_like"/>
    <property type="match status" value="1"/>
</dbReference>
<feature type="active site" description="Charge relay system" evidence="5">
    <location>
        <position position="186"/>
    </location>
</feature>
<dbReference type="Pfam" id="PF00082">
    <property type="entry name" value="Peptidase_S8"/>
    <property type="match status" value="1"/>
</dbReference>
<feature type="compositionally biased region" description="Low complexity" evidence="6">
    <location>
        <begin position="849"/>
        <end position="858"/>
    </location>
</feature>
<keyword evidence="10" id="KW-1185">Reference proteome</keyword>
<dbReference type="PANTHER" id="PTHR43806:SF11">
    <property type="entry name" value="CEREVISIN-RELATED"/>
    <property type="match status" value="1"/>
</dbReference>
<dbReference type="SUPFAM" id="SSF52743">
    <property type="entry name" value="Subtilisin-like"/>
    <property type="match status" value="1"/>
</dbReference>
<dbReference type="AlphaFoldDB" id="A0A7K3WHW3"/>
<keyword evidence="3 5" id="KW-0378">Hydrolase</keyword>
<dbReference type="RefSeq" id="WP_152727306.1">
    <property type="nucleotide sequence ID" value="NZ_JAABOZ010000001.1"/>
</dbReference>
<dbReference type="InterPro" id="IPR000209">
    <property type="entry name" value="Peptidase_S8/S53_dom"/>
</dbReference>
<dbReference type="InterPro" id="IPR050131">
    <property type="entry name" value="Peptidase_S8_subtilisin-like"/>
</dbReference>
<dbReference type="InterPro" id="IPR036852">
    <property type="entry name" value="Peptidase_S8/S53_dom_sf"/>
</dbReference>
<name>A0A7K3WHW3_9ACTN</name>
<feature type="region of interest" description="Disordered" evidence="6">
    <location>
        <begin position="849"/>
        <end position="895"/>
    </location>
</feature>
<comment type="similarity">
    <text evidence="1 5">Belongs to the peptidase S8 family.</text>
</comment>
<dbReference type="GO" id="GO:0006508">
    <property type="term" value="P:proteolysis"/>
    <property type="evidence" value="ECO:0007669"/>
    <property type="project" value="UniProtKB-KW"/>
</dbReference>
<dbReference type="InterPro" id="IPR014756">
    <property type="entry name" value="Ig_E-set"/>
</dbReference>
<dbReference type="InterPro" id="IPR034204">
    <property type="entry name" value="PfSUB1-like_cat_dom"/>
</dbReference>
<evidence type="ECO:0000256" key="3">
    <source>
        <dbReference type="ARBA" id="ARBA00022801"/>
    </source>
</evidence>
<reference evidence="9 10" key="1">
    <citation type="submission" date="2020-02" db="EMBL/GenBank/DDBJ databases">
        <title>The whole genome sequence of CPCC 205119.</title>
        <authorList>
            <person name="Jiang Z."/>
        </authorList>
    </citation>
    <scope>NUCLEOTIDE SEQUENCE [LARGE SCALE GENOMIC DNA]</scope>
    <source>
        <strain evidence="9 10">CPCC 205119</strain>
    </source>
</reference>
<evidence type="ECO:0000313" key="10">
    <source>
        <dbReference type="Proteomes" id="UP000470470"/>
    </source>
</evidence>
<evidence type="ECO:0000256" key="2">
    <source>
        <dbReference type="ARBA" id="ARBA00022670"/>
    </source>
</evidence>
<gene>
    <name evidence="9" type="ORF">G1H19_19100</name>
</gene>
<dbReference type="PANTHER" id="PTHR43806">
    <property type="entry name" value="PEPTIDASE S8"/>
    <property type="match status" value="1"/>
</dbReference>
<dbReference type="PROSITE" id="PS51892">
    <property type="entry name" value="SUBTILASE"/>
    <property type="match status" value="1"/>
</dbReference>
<dbReference type="Pfam" id="PF01833">
    <property type="entry name" value="TIG"/>
    <property type="match status" value="1"/>
</dbReference>
<dbReference type="InterPro" id="IPR022398">
    <property type="entry name" value="Peptidase_S8_His-AS"/>
</dbReference>
<dbReference type="SUPFAM" id="SSF81296">
    <property type="entry name" value="E set domains"/>
    <property type="match status" value="1"/>
</dbReference>
<dbReference type="EMBL" id="JAAGWK010000030">
    <property type="protein sequence ID" value="NEL56085.1"/>
    <property type="molecule type" value="Genomic_DNA"/>
</dbReference>
<evidence type="ECO:0000259" key="8">
    <source>
        <dbReference type="Pfam" id="PF01833"/>
    </source>
</evidence>
<feature type="active site" description="Charge relay system" evidence="5">
    <location>
        <position position="404"/>
    </location>
</feature>
<dbReference type="InterPro" id="IPR015500">
    <property type="entry name" value="Peptidase_S8_subtilisin-rel"/>
</dbReference>
<sequence length="927" mass="90000">MAETRRGDEQTTGTAVPRAGSNRRKAVALLAAVTTGFAGAAAVDVAMAAPAVEVVADLGPAGDGLTRLVVTSAAGPVTDEQLAALAAVPGVDSVQRLFDGSALVASQGLTPQALGATVPGATVRLSETASFDAGTVSDPLWSRYGYHLANNGSNGLNQAAVVGADVDAPTAWKAGTGQGLVVAVTDSGMFTSHADFAGGLWTNPGEVCGSPLDNDGNGFAGDCHGWNFYRANADVVNDGGNSHGTHVAGIIGARKDDGIGLAGVAPDVTIMPLAVGYGSSVDVSAASAAIVYAVDNGADVINASWGGQGQVPSILTQAVDYANSRGVFVVAAAGNSSLDIDANPFFPASMTQQNVVTVGSSDASDRVSGFSNHGAVGVDLFAPGSGIVATGTSAGSYVAMSGTSMAAPVVAAALALYKGRYPNATLPQLRQQLLADATPLPAFTGRSVTGARLSLTNLGNSASALTYGFTSMTAVPGPVTPQIVASGSSPAGDYSVRLGLGMEYAGEVLALSGQPITLAGVTATTDDTGEAVFALGPQPATGSRVLAPTTTLEAGRYVLTVQTFLGDTPLGKRYAAPLLVQPKVAPAPAPTSPAAPTTAPGAPTTPAAGPTSTAPRTTAPATSSAAAPTSAAPTGSTAAPTSSRPATAPSASVAPTSAAAPTSGAAQPTAAAPTTSRAPGSSAAPTSAATTAAPTSSPTATSAPTTAAPTSSAGAAPTGAAPTAAPTSSPAVGTTTPGAPSTGSAPGGSNTKTYPPQGPWQLTSVSPTTVSTAGNTTVTVTGTAIPQGAIVRVGPSGPGRVVTESTTRLTFSTPALAAGTYDVFVFGPDRVTYSVLPAALTYVAPVASPTSAPSSSAAPTPPAPDTAVPVPGGSSPAPGAGSTPAPPAQTVFAGPNGQRLVKSPVLARTAPAVWRQNCASACSGIAV</sequence>
<dbReference type="PROSITE" id="PS00138">
    <property type="entry name" value="SUBTILASE_SER"/>
    <property type="match status" value="1"/>
</dbReference>
<feature type="active site" description="Charge relay system" evidence="5">
    <location>
        <position position="243"/>
    </location>
</feature>
<proteinExistence type="inferred from homology"/>
<feature type="compositionally biased region" description="Low complexity" evidence="6">
    <location>
        <begin position="594"/>
        <end position="749"/>
    </location>
</feature>
<dbReference type="Proteomes" id="UP000470470">
    <property type="component" value="Unassembled WGS sequence"/>
</dbReference>
<evidence type="ECO:0000256" key="6">
    <source>
        <dbReference type="SAM" id="MobiDB-lite"/>
    </source>
</evidence>
<feature type="domain" description="Peptidase S8/S53" evidence="7">
    <location>
        <begin position="177"/>
        <end position="456"/>
    </location>
</feature>
<keyword evidence="4 5" id="KW-0720">Serine protease</keyword>
<evidence type="ECO:0000259" key="7">
    <source>
        <dbReference type="Pfam" id="PF00082"/>
    </source>
</evidence>
<evidence type="ECO:0000256" key="1">
    <source>
        <dbReference type="ARBA" id="ARBA00011073"/>
    </source>
</evidence>
<dbReference type="InterPro" id="IPR023828">
    <property type="entry name" value="Peptidase_S8_Ser-AS"/>
</dbReference>
<feature type="region of interest" description="Disordered" evidence="6">
    <location>
        <begin position="585"/>
        <end position="774"/>
    </location>
</feature>
<evidence type="ECO:0000256" key="5">
    <source>
        <dbReference type="PROSITE-ProRule" id="PRU01240"/>
    </source>
</evidence>
<dbReference type="GO" id="GO:0004252">
    <property type="term" value="F:serine-type endopeptidase activity"/>
    <property type="evidence" value="ECO:0007669"/>
    <property type="project" value="UniProtKB-UniRule"/>
</dbReference>
<dbReference type="GO" id="GO:0005975">
    <property type="term" value="P:carbohydrate metabolic process"/>
    <property type="evidence" value="ECO:0007669"/>
    <property type="project" value="UniProtKB-ARBA"/>
</dbReference>
<evidence type="ECO:0000313" key="9">
    <source>
        <dbReference type="EMBL" id="NEL56085.1"/>
    </source>
</evidence>
<feature type="compositionally biased region" description="Polar residues" evidence="6">
    <location>
        <begin position="750"/>
        <end position="767"/>
    </location>
</feature>
<feature type="compositionally biased region" description="Low complexity" evidence="6">
    <location>
        <begin position="865"/>
        <end position="883"/>
    </location>
</feature>
<accession>A0A7K3WHW3</accession>
<evidence type="ECO:0000256" key="4">
    <source>
        <dbReference type="ARBA" id="ARBA00022825"/>
    </source>
</evidence>
<comment type="caution">
    <text evidence="9">The sequence shown here is derived from an EMBL/GenBank/DDBJ whole genome shotgun (WGS) entry which is preliminary data.</text>
</comment>
<dbReference type="InterPro" id="IPR013783">
    <property type="entry name" value="Ig-like_fold"/>
</dbReference>
<dbReference type="InterPro" id="IPR002909">
    <property type="entry name" value="IPT_dom"/>
</dbReference>
<dbReference type="PROSITE" id="PS00137">
    <property type="entry name" value="SUBTILASE_HIS"/>
    <property type="match status" value="1"/>
</dbReference>